<name>A0A8F5BWA5_9CREN</name>
<accession>A0A8F5BWA5</accession>
<sequence>MAEKAAVKAGEAIARMDRIPIWGLSESGTN</sequence>
<organism evidence="1 2">
    <name type="scientific">Saccharolobus shibatae</name>
    <dbReference type="NCBI Taxonomy" id="2286"/>
    <lineage>
        <taxon>Archaea</taxon>
        <taxon>Thermoproteota</taxon>
        <taxon>Thermoprotei</taxon>
        <taxon>Sulfolobales</taxon>
        <taxon>Sulfolobaceae</taxon>
        <taxon>Saccharolobus</taxon>
    </lineage>
</organism>
<dbReference type="AlphaFoldDB" id="A0A8F5BWA5"/>
<evidence type="ECO:0000313" key="2">
    <source>
        <dbReference type="Proteomes" id="UP000693941"/>
    </source>
</evidence>
<protein>
    <submittedName>
        <fullName evidence="1">Putative MFS-type transporter</fullName>
    </submittedName>
</protein>
<evidence type="ECO:0000313" key="1">
    <source>
        <dbReference type="EMBL" id="QXJ32570.1"/>
    </source>
</evidence>
<reference evidence="1" key="1">
    <citation type="journal article" date="2021" name="Environ. Microbiol.">
        <title>New insights into the diversity and evolution of the archaeal mobilome from three complete genomes of Saccharolobus shibatae.</title>
        <authorList>
            <person name="Medvedeva S."/>
            <person name="Brandt D."/>
            <person name="Cvirkaite-Krupovic V."/>
            <person name="Liu Y."/>
            <person name="Severinov K."/>
            <person name="Ishino S."/>
            <person name="Ishino Y."/>
            <person name="Prangishvili D."/>
            <person name="Kalinowski J."/>
            <person name="Krupovic M."/>
        </authorList>
    </citation>
    <scope>NUCLEOTIDE SEQUENCE</scope>
    <source>
        <strain evidence="1">BEU9</strain>
    </source>
</reference>
<dbReference type="EMBL" id="CP077715">
    <property type="protein sequence ID" value="QXJ32570.1"/>
    <property type="molecule type" value="Genomic_DNA"/>
</dbReference>
<proteinExistence type="predicted"/>
<dbReference type="Proteomes" id="UP000693941">
    <property type="component" value="Chromosome"/>
</dbReference>
<gene>
    <name evidence="1" type="ORF">J5U21_02221</name>
</gene>